<comment type="caution">
    <text evidence="2">The sequence shown here is derived from an EMBL/GenBank/DDBJ whole genome shotgun (WGS) entry which is preliminary data.</text>
</comment>
<gene>
    <name evidence="2" type="ORF">ACFSFY_09720</name>
</gene>
<organism evidence="2 3">
    <name type="scientific">Sporosarcina siberiensis</name>
    <dbReference type="NCBI Taxonomy" id="1365606"/>
    <lineage>
        <taxon>Bacteria</taxon>
        <taxon>Bacillati</taxon>
        <taxon>Bacillota</taxon>
        <taxon>Bacilli</taxon>
        <taxon>Bacillales</taxon>
        <taxon>Caryophanaceae</taxon>
        <taxon>Sporosarcina</taxon>
    </lineage>
</organism>
<keyword evidence="3" id="KW-1185">Reference proteome</keyword>
<dbReference type="PANTHER" id="PTHR11106:SF27">
    <property type="entry name" value="MACRO DOMAIN-CONTAINING PROTEIN"/>
    <property type="match status" value="1"/>
</dbReference>
<evidence type="ECO:0000313" key="2">
    <source>
        <dbReference type="EMBL" id="MFD1928338.1"/>
    </source>
</evidence>
<dbReference type="InterPro" id="IPR043472">
    <property type="entry name" value="Macro_dom-like"/>
</dbReference>
<reference evidence="3" key="1">
    <citation type="journal article" date="2019" name="Int. J. Syst. Evol. Microbiol.">
        <title>The Global Catalogue of Microorganisms (GCM) 10K type strain sequencing project: providing services to taxonomists for standard genome sequencing and annotation.</title>
        <authorList>
            <consortium name="The Broad Institute Genomics Platform"/>
            <consortium name="The Broad Institute Genome Sequencing Center for Infectious Disease"/>
            <person name="Wu L."/>
            <person name="Ma J."/>
        </authorList>
    </citation>
    <scope>NUCLEOTIDE SEQUENCE [LARGE SCALE GENOMIC DNA]</scope>
    <source>
        <strain evidence="3">CGMCC 4.7177</strain>
    </source>
</reference>
<sequence>MPLEIVRNDITRMEVDVIVNAANSALQEGGGVCGAIFSASGAGKLQAACNEIGSCSVGQAVMTEGFQLKAKKIIHTVGPIWHGGSSNEEHLLSNCYKNSLLLAVEHGYESIAFPLISTGIYGYPKEQAIQIAISTISSFLMDHEIHVYIVVYDKDAFGLTKKLFPKIDQYINEHYVEKQDTHFLLDRRNSNYEFEQVFELREEQVLESQVSSEESLSKNLKSRSLEAVLNQLEDSFTVMLFRLIDEKEKTDVETYKKANIDRRHFSKIRNSIDYTPQKKTVIAFAIALELNLDETIDLLGRAGYALSRSNKFDVIIEYFIEEKNYNIHEINEVLFSFDQIILGA</sequence>
<dbReference type="EMBL" id="JBHUGI010000025">
    <property type="protein sequence ID" value="MFD1928338.1"/>
    <property type="molecule type" value="Genomic_DNA"/>
</dbReference>
<dbReference type="InterPro" id="IPR002589">
    <property type="entry name" value="Macro_dom"/>
</dbReference>
<accession>A0ABW4SFV1</accession>
<dbReference type="Gene3D" id="3.40.220.10">
    <property type="entry name" value="Leucine Aminopeptidase, subunit E, domain 1"/>
    <property type="match status" value="1"/>
</dbReference>
<dbReference type="PROSITE" id="PS51154">
    <property type="entry name" value="MACRO"/>
    <property type="match status" value="1"/>
</dbReference>
<dbReference type="SUPFAM" id="SSF52949">
    <property type="entry name" value="Macro domain-like"/>
    <property type="match status" value="1"/>
</dbReference>
<evidence type="ECO:0000259" key="1">
    <source>
        <dbReference type="PROSITE" id="PS51154"/>
    </source>
</evidence>
<evidence type="ECO:0000313" key="3">
    <source>
        <dbReference type="Proteomes" id="UP001597218"/>
    </source>
</evidence>
<dbReference type="RefSeq" id="WP_381537699.1">
    <property type="nucleotide sequence ID" value="NZ_JBHUGI010000025.1"/>
</dbReference>
<dbReference type="CDD" id="cd02908">
    <property type="entry name" value="Macro_OAADPr_deacetylase"/>
    <property type="match status" value="1"/>
</dbReference>
<feature type="domain" description="Macro" evidence="1">
    <location>
        <begin position="1"/>
        <end position="168"/>
    </location>
</feature>
<dbReference type="Pfam" id="PF01661">
    <property type="entry name" value="Macro"/>
    <property type="match status" value="1"/>
</dbReference>
<dbReference type="Proteomes" id="UP001597218">
    <property type="component" value="Unassembled WGS sequence"/>
</dbReference>
<dbReference type="PANTHER" id="PTHR11106">
    <property type="entry name" value="GANGLIOSIDE INDUCED DIFFERENTIATION ASSOCIATED PROTEIN 2-RELATED"/>
    <property type="match status" value="1"/>
</dbReference>
<name>A0ABW4SFV1_9BACL</name>
<proteinExistence type="predicted"/>
<protein>
    <submittedName>
        <fullName evidence="2">Macro domain-containing protein</fullName>
    </submittedName>
</protein>
<dbReference type="SMART" id="SM00506">
    <property type="entry name" value="A1pp"/>
    <property type="match status" value="1"/>
</dbReference>